<name>A0A8T2BQL4_ARASU</name>
<dbReference type="AlphaFoldDB" id="A0A8T2BQL4"/>
<feature type="compositionally biased region" description="Basic and acidic residues" evidence="3">
    <location>
        <begin position="651"/>
        <end position="662"/>
    </location>
</feature>
<evidence type="ECO:0000256" key="3">
    <source>
        <dbReference type="SAM" id="MobiDB-lite"/>
    </source>
</evidence>
<dbReference type="GO" id="GO:0006508">
    <property type="term" value="P:proteolysis"/>
    <property type="evidence" value="ECO:0007669"/>
    <property type="project" value="UniProtKB-KW"/>
</dbReference>
<dbReference type="GO" id="GO:0010027">
    <property type="term" value="P:thylakoid membrane organization"/>
    <property type="evidence" value="ECO:0007669"/>
    <property type="project" value="TreeGrafter"/>
</dbReference>
<dbReference type="Pfam" id="PF00350">
    <property type="entry name" value="Dynamin_N"/>
    <property type="match status" value="1"/>
</dbReference>
<organism evidence="5 6">
    <name type="scientific">Arabidopsis suecica</name>
    <name type="common">Swedish thale-cress</name>
    <name type="synonym">Cardaminopsis suecica</name>
    <dbReference type="NCBI Taxonomy" id="45249"/>
    <lineage>
        <taxon>Eukaryota</taxon>
        <taxon>Viridiplantae</taxon>
        <taxon>Streptophyta</taxon>
        <taxon>Embryophyta</taxon>
        <taxon>Tracheophyta</taxon>
        <taxon>Spermatophyta</taxon>
        <taxon>Magnoliopsida</taxon>
        <taxon>eudicotyledons</taxon>
        <taxon>Gunneridae</taxon>
        <taxon>Pentapetalae</taxon>
        <taxon>rosids</taxon>
        <taxon>malvids</taxon>
        <taxon>Brassicales</taxon>
        <taxon>Brassicaceae</taxon>
        <taxon>Camelineae</taxon>
        <taxon>Arabidopsis</taxon>
    </lineage>
</organism>
<dbReference type="OrthoDB" id="1109838at2759"/>
<feature type="region of interest" description="Disordered" evidence="3">
    <location>
        <begin position="862"/>
        <end position="915"/>
    </location>
</feature>
<reference evidence="5 6" key="1">
    <citation type="submission" date="2020-12" db="EMBL/GenBank/DDBJ databases">
        <title>Concerted genomic and epigenomic changes stabilize Arabidopsis allopolyploids.</title>
        <authorList>
            <person name="Chen Z."/>
        </authorList>
    </citation>
    <scope>NUCLEOTIDE SEQUENCE [LARGE SCALE GENOMIC DNA]</scope>
    <source>
        <strain evidence="5">As9502</strain>
        <tissue evidence="5">Leaf</tissue>
    </source>
</reference>
<keyword evidence="6" id="KW-1185">Reference proteome</keyword>
<dbReference type="GO" id="GO:0031969">
    <property type="term" value="C:chloroplast membrane"/>
    <property type="evidence" value="ECO:0007669"/>
    <property type="project" value="TreeGrafter"/>
</dbReference>
<feature type="region of interest" description="Disordered" evidence="3">
    <location>
        <begin position="178"/>
        <end position="235"/>
    </location>
</feature>
<gene>
    <name evidence="5" type="ORF">ISN44_As07g010690</name>
</gene>
<dbReference type="Proteomes" id="UP000694251">
    <property type="component" value="Chromosome 7"/>
</dbReference>
<keyword evidence="2" id="KW-0378">Hydrolase</keyword>
<protein>
    <submittedName>
        <fullName evidence="5">Ulp1 protease family C-terminal catalytic domain</fullName>
    </submittedName>
</protein>
<evidence type="ECO:0000259" key="4">
    <source>
        <dbReference type="PROSITE" id="PS50600"/>
    </source>
</evidence>
<dbReference type="Pfam" id="PF02902">
    <property type="entry name" value="Peptidase_C48"/>
    <property type="match status" value="1"/>
</dbReference>
<dbReference type="PANTHER" id="PTHR43681">
    <property type="entry name" value="TRANSMEMBRANE GTPASE FZO"/>
    <property type="match status" value="1"/>
</dbReference>
<evidence type="ECO:0000313" key="6">
    <source>
        <dbReference type="Proteomes" id="UP000694251"/>
    </source>
</evidence>
<comment type="caution">
    <text evidence="5">The sequence shown here is derived from an EMBL/GenBank/DDBJ whole genome shotgun (WGS) entry which is preliminary data.</text>
</comment>
<dbReference type="InterPro" id="IPR003653">
    <property type="entry name" value="Peptidase_C48_C"/>
</dbReference>
<feature type="domain" description="Ubiquitin-like protease family profile" evidence="4">
    <location>
        <begin position="1032"/>
        <end position="1228"/>
    </location>
</feature>
<evidence type="ECO:0000256" key="2">
    <source>
        <dbReference type="ARBA" id="ARBA00022801"/>
    </source>
</evidence>
<feature type="compositionally biased region" description="Acidic residues" evidence="3">
    <location>
        <begin position="891"/>
        <end position="903"/>
    </location>
</feature>
<evidence type="ECO:0000313" key="5">
    <source>
        <dbReference type="EMBL" id="KAG7588749.1"/>
    </source>
</evidence>
<dbReference type="GO" id="GO:0008234">
    <property type="term" value="F:cysteine-type peptidase activity"/>
    <property type="evidence" value="ECO:0007669"/>
    <property type="project" value="InterPro"/>
</dbReference>
<feature type="region of interest" description="Disordered" evidence="3">
    <location>
        <begin position="602"/>
        <end position="662"/>
    </location>
</feature>
<feature type="region of interest" description="Disordered" evidence="3">
    <location>
        <begin position="792"/>
        <end position="837"/>
    </location>
</feature>
<evidence type="ECO:0000256" key="1">
    <source>
        <dbReference type="ARBA" id="ARBA00022670"/>
    </source>
</evidence>
<dbReference type="InterPro" id="IPR045063">
    <property type="entry name" value="Dynamin_N"/>
</dbReference>
<accession>A0A8T2BQL4</accession>
<sequence length="1264" mass="139199">MSLRKNYLPGFLPWDYESVPLSRHTDVAEFIASVIQFLEENGFHGSFDLLPVVSFDEQSKITSRVKKALKRLGIFPHFVRKIGEPREKQISDIEIRKRIKEWYNGHLDNKTRGVLGLMAADGGYIPQLLQIQNEGGFEIVIINRPGVATHSFYTVLSQFPVITDSVAMVQRYQNSAALASGSGSRSGGNRFGGNGGRGWGGRDQGGYGRGGRDQGGYGRGGREQGGYGWGGRDQGGYGWGGRDQGGYGWGGRDQGGYGWGGRDQGGYGWGGRDQGGYGWGGRDQGGYGQHQASEYCGPLTITGESAAIQPFPSGSPESLLVEFGKIFDNLITHLSSEEHHELQLAWTTVPVPSHPPVAPTAMLSDLLRMSSGHCLDAQLTEENLEAVLLVGSKAVTSVYWDMEMCPVPLGCAPRRISPIGAVEDVPYDILREIYPSGISVPYGDTSVSRGLSLEKKIEALESLAGQGEFNSGKSTVINALLGKRYLKEGVVPTTNEITFLCYSDLESEEQQRCQTHPDGQYVCYLPAPILKDLPAVLIVLYADLHISLCLSGCVSPLEEAISFVKENTRKLLNTENVILYPVSARSALEAKLSTASLVGRDDLEVSDPGGDTSSPCVTENDGKVTEASGQVSPPTGCVKKLPSRRAGVNKEPVKRGGVKKETARRCETAVKNKKDDEAKKDDGDNIEMLKIFILEQHLETVKTLKAEIHNCFAGLTKCACGGLQSPKNHTTLHQKVGKSDVQVINLEVGKTVTDNKKWKRTEVETEEGVCTKEVESIGNSYNRIRWDKPYPLATTKEGRPETTTDATERWEKTANEASDTEGGQATKEGLPETTTDATERWEKTANEATDTVGGQVEGVHVEGGQATEMEGRPETATDASEGWEKSANEATETEGGQEMEFENEWGSGDDSPFAEHNALTILPSGLEDGNEAMITEPVTDEIDTCGEGEVNNSSSPQTPEELVTKSKRVPRASIFVKGGECTGDAKLKALITSKRKTPDYHPISRANLEEYDEFKNMLEENEEMSYTIVTKHTITNRHFLDIAEAQNPLKTEHMQVIMSMLWRRREDVYTRGRAVFIDTWFLTLLKKKYTEFKGYKKKLKFNWGVNVRAIVTGKSKGRLPTTVLKNVYLVYIPMNWSTTLWVGLVINLMQGTIEVLDPLIDASSDEEVMSLMAPVVEMIPWLVKDAIAKEYTQKFSTKPLTWKRVAGLYQNKRGGDSGPVAAKFLEMHAYGLSTDDMGKITDEKVDEFEEDVRDRCICSVHREW</sequence>
<feature type="compositionally biased region" description="Gly residues" evidence="3">
    <location>
        <begin position="184"/>
        <end position="235"/>
    </location>
</feature>
<dbReference type="PROSITE" id="PS50600">
    <property type="entry name" value="ULP_PROTEASE"/>
    <property type="match status" value="1"/>
</dbReference>
<feature type="region of interest" description="Disordered" evidence="3">
    <location>
        <begin position="943"/>
        <end position="966"/>
    </location>
</feature>
<keyword evidence="1 5" id="KW-0645">Protease</keyword>
<proteinExistence type="predicted"/>
<dbReference type="PANTHER" id="PTHR43681:SF1">
    <property type="entry name" value="SARCALUMENIN"/>
    <property type="match status" value="1"/>
</dbReference>
<dbReference type="InterPro" id="IPR051943">
    <property type="entry name" value="TRAFAC_Dynamin-like_GTPase"/>
</dbReference>
<feature type="compositionally biased region" description="Basic and acidic residues" evidence="3">
    <location>
        <begin position="796"/>
        <end position="814"/>
    </location>
</feature>
<dbReference type="EMBL" id="JAEFBJ010000007">
    <property type="protein sequence ID" value="KAG7588749.1"/>
    <property type="molecule type" value="Genomic_DNA"/>
</dbReference>